<dbReference type="PANTHER" id="PTHR46599:SF3">
    <property type="entry name" value="PIGGYBAC TRANSPOSABLE ELEMENT-DERIVED PROTEIN 4"/>
    <property type="match status" value="1"/>
</dbReference>
<feature type="compositionally biased region" description="Acidic residues" evidence="1">
    <location>
        <begin position="22"/>
        <end position="35"/>
    </location>
</feature>
<evidence type="ECO:0000259" key="2">
    <source>
        <dbReference type="Pfam" id="PF13843"/>
    </source>
</evidence>
<organism evidence="3 5">
    <name type="scientific">Didymodactylos carnosus</name>
    <dbReference type="NCBI Taxonomy" id="1234261"/>
    <lineage>
        <taxon>Eukaryota</taxon>
        <taxon>Metazoa</taxon>
        <taxon>Spiralia</taxon>
        <taxon>Gnathifera</taxon>
        <taxon>Rotifera</taxon>
        <taxon>Eurotatoria</taxon>
        <taxon>Bdelloidea</taxon>
        <taxon>Philodinida</taxon>
        <taxon>Philodinidae</taxon>
        <taxon>Didymodactylos</taxon>
    </lineage>
</organism>
<dbReference type="EMBL" id="CAJNOK010008002">
    <property type="protein sequence ID" value="CAF1051249.1"/>
    <property type="molecule type" value="Genomic_DNA"/>
</dbReference>
<comment type="caution">
    <text evidence="3">The sequence shown here is derived from an EMBL/GenBank/DDBJ whole genome shotgun (WGS) entry which is preliminary data.</text>
</comment>
<sequence>MITAHNLKRIREILDSHGNNEFDIDSPEDDESDSDTDYHVSGIESNDTSADEHISQEEDSSDCYVSDDDKLDETQPESIEKNGVTWSTKRTTVAGRLAAVNIFKRKPGPVTSTQTILEAFKLFFTNDLLNEVVLQTNKYAGVQVDQQNRRSNTGADRRKSAKWSELDRVELEAFIGLLIDAGAEMSNHRSLDEL</sequence>
<feature type="region of interest" description="Disordered" evidence="1">
    <location>
        <begin position="18"/>
        <end position="77"/>
    </location>
</feature>
<feature type="domain" description="PiggyBac transposable element-derived protein" evidence="2">
    <location>
        <begin position="118"/>
        <end position="183"/>
    </location>
</feature>
<dbReference type="Pfam" id="PF13843">
    <property type="entry name" value="DDE_Tnp_1_7"/>
    <property type="match status" value="1"/>
</dbReference>
<dbReference type="PANTHER" id="PTHR46599">
    <property type="entry name" value="PIGGYBAC TRANSPOSABLE ELEMENT-DERIVED PROTEIN 4"/>
    <property type="match status" value="1"/>
</dbReference>
<reference evidence="3" key="1">
    <citation type="submission" date="2021-02" db="EMBL/GenBank/DDBJ databases">
        <authorList>
            <person name="Nowell W R."/>
        </authorList>
    </citation>
    <scope>NUCLEOTIDE SEQUENCE</scope>
</reference>
<evidence type="ECO:0000313" key="4">
    <source>
        <dbReference type="EMBL" id="CAF3818064.1"/>
    </source>
</evidence>
<dbReference type="InterPro" id="IPR029526">
    <property type="entry name" value="PGBD"/>
</dbReference>
<protein>
    <recommendedName>
        <fullName evidence="2">PiggyBac transposable element-derived protein domain-containing protein</fullName>
    </recommendedName>
</protein>
<name>A0A8S2DW57_9BILA</name>
<gene>
    <name evidence="3" type="ORF">OVA965_LOCUS16951</name>
    <name evidence="4" type="ORF">TMI583_LOCUS16963</name>
</gene>
<dbReference type="Proteomes" id="UP000682733">
    <property type="component" value="Unassembled WGS sequence"/>
</dbReference>
<evidence type="ECO:0000313" key="3">
    <source>
        <dbReference type="EMBL" id="CAF1051249.1"/>
    </source>
</evidence>
<dbReference type="AlphaFoldDB" id="A0A8S2DW57"/>
<evidence type="ECO:0000313" key="5">
    <source>
        <dbReference type="Proteomes" id="UP000677228"/>
    </source>
</evidence>
<proteinExistence type="predicted"/>
<evidence type="ECO:0000256" key="1">
    <source>
        <dbReference type="SAM" id="MobiDB-lite"/>
    </source>
</evidence>
<accession>A0A8S2DW57</accession>
<feature type="compositionally biased region" description="Acidic residues" evidence="1">
    <location>
        <begin position="57"/>
        <end position="75"/>
    </location>
</feature>
<dbReference type="Proteomes" id="UP000677228">
    <property type="component" value="Unassembled WGS sequence"/>
</dbReference>
<dbReference type="EMBL" id="CAJOBA010008016">
    <property type="protein sequence ID" value="CAF3818064.1"/>
    <property type="molecule type" value="Genomic_DNA"/>
</dbReference>